<evidence type="ECO:0000256" key="3">
    <source>
        <dbReference type="ARBA" id="ARBA00023015"/>
    </source>
</evidence>
<evidence type="ECO:0000256" key="4">
    <source>
        <dbReference type="ARBA" id="ARBA00023163"/>
    </source>
</evidence>
<accession>A0AAV8VHW8</accession>
<protein>
    <recommendedName>
        <fullName evidence="2">Regulatory protein zeste</fullName>
    </recommendedName>
</protein>
<comment type="subunit">
    <text evidence="1">Self-associates forming complexes of several hundred monomers.</text>
</comment>
<feature type="compositionally biased region" description="Polar residues" evidence="6">
    <location>
        <begin position="179"/>
        <end position="194"/>
    </location>
</feature>
<feature type="region of interest" description="Disordered" evidence="6">
    <location>
        <begin position="174"/>
        <end position="207"/>
    </location>
</feature>
<feature type="compositionally biased region" description="Basic residues" evidence="6">
    <location>
        <begin position="196"/>
        <end position="207"/>
    </location>
</feature>
<dbReference type="PANTHER" id="PTHR21411:SF0">
    <property type="entry name" value="REGULATORY PROTEIN ZESTE"/>
    <property type="match status" value="1"/>
</dbReference>
<dbReference type="EMBL" id="JANEYG010000087">
    <property type="protein sequence ID" value="KAJ8913798.1"/>
    <property type="molecule type" value="Genomic_DNA"/>
</dbReference>
<dbReference type="Pfam" id="PF13873">
    <property type="entry name" value="Myb_DNA-bind_5"/>
    <property type="match status" value="1"/>
</dbReference>
<comment type="function">
    <text evidence="5">Involved in transvection phenomena (= synapsis-dependent gene expression), where the synaptic pairing of chromosomes carrying genes with which zeste interacts influences the expression of these genes. Zeste binds to DNA and stimulates transcription from a nearby promoter.</text>
</comment>
<dbReference type="InterPro" id="IPR028002">
    <property type="entry name" value="Myb_DNA-bind_5"/>
</dbReference>
<sequence length="266" mass="30803">MCENKGSYSNQEKVFLINLIGKYKSVIENKKTDSNTTQNKQRTWEKIADIYNSNFAKRSAKQLKKLWDNLKQKTRKCDSDIKHKTLLTGGGPPPEDDNDPINEMVRAIVPTINFEVKNTFDSVGQIKCLEKKYDTEESDINNIEIYYERDNGDEQSDQENDMLENITVMPLTSKHENVNETNTSQKQTEISPTTPCKKKKQVPLGRKRKLDTTTVDDLHTESALRIKKLQISIEQQEELHNLKIEVARAEKKFWEQKLNLLLNGIE</sequence>
<gene>
    <name evidence="8" type="ORF">NQ315_002704</name>
</gene>
<dbReference type="InterPro" id="IPR001005">
    <property type="entry name" value="SANT/Myb"/>
</dbReference>
<evidence type="ECO:0000256" key="6">
    <source>
        <dbReference type="SAM" id="MobiDB-lite"/>
    </source>
</evidence>
<dbReference type="PROSITE" id="PS50090">
    <property type="entry name" value="MYB_LIKE"/>
    <property type="match status" value="1"/>
</dbReference>
<keyword evidence="9" id="KW-1185">Reference proteome</keyword>
<comment type="caution">
    <text evidence="8">The sequence shown here is derived from an EMBL/GenBank/DDBJ whole genome shotgun (WGS) entry which is preliminary data.</text>
</comment>
<keyword evidence="4" id="KW-0804">Transcription</keyword>
<dbReference type="AlphaFoldDB" id="A0AAV8VHW8"/>
<proteinExistence type="predicted"/>
<evidence type="ECO:0000256" key="5">
    <source>
        <dbReference type="ARBA" id="ARBA00025466"/>
    </source>
</evidence>
<dbReference type="PANTHER" id="PTHR21411">
    <property type="entry name" value="APONTIC"/>
    <property type="match status" value="1"/>
</dbReference>
<reference evidence="8 9" key="1">
    <citation type="journal article" date="2023" name="Insect Mol. Biol.">
        <title>Genome sequencing provides insights into the evolution of gene families encoding plant cell wall-degrading enzymes in longhorned beetles.</title>
        <authorList>
            <person name="Shin N.R."/>
            <person name="Okamura Y."/>
            <person name="Kirsch R."/>
            <person name="Pauchet Y."/>
        </authorList>
    </citation>
    <scope>NUCLEOTIDE SEQUENCE [LARGE SCALE GENOMIC DNA]</scope>
    <source>
        <strain evidence="8">EAD_L_NR</strain>
    </source>
</reference>
<keyword evidence="3" id="KW-0805">Transcription regulation</keyword>
<feature type="domain" description="Myb-like" evidence="7">
    <location>
        <begin position="4"/>
        <end position="71"/>
    </location>
</feature>
<evidence type="ECO:0000313" key="8">
    <source>
        <dbReference type="EMBL" id="KAJ8913798.1"/>
    </source>
</evidence>
<evidence type="ECO:0000313" key="9">
    <source>
        <dbReference type="Proteomes" id="UP001159042"/>
    </source>
</evidence>
<evidence type="ECO:0000259" key="7">
    <source>
        <dbReference type="PROSITE" id="PS50090"/>
    </source>
</evidence>
<name>A0AAV8VHW8_9CUCU</name>
<evidence type="ECO:0000256" key="1">
    <source>
        <dbReference type="ARBA" id="ARBA00011764"/>
    </source>
</evidence>
<organism evidence="8 9">
    <name type="scientific">Exocentrus adspersus</name>
    <dbReference type="NCBI Taxonomy" id="1586481"/>
    <lineage>
        <taxon>Eukaryota</taxon>
        <taxon>Metazoa</taxon>
        <taxon>Ecdysozoa</taxon>
        <taxon>Arthropoda</taxon>
        <taxon>Hexapoda</taxon>
        <taxon>Insecta</taxon>
        <taxon>Pterygota</taxon>
        <taxon>Neoptera</taxon>
        <taxon>Endopterygota</taxon>
        <taxon>Coleoptera</taxon>
        <taxon>Polyphaga</taxon>
        <taxon>Cucujiformia</taxon>
        <taxon>Chrysomeloidea</taxon>
        <taxon>Cerambycidae</taxon>
        <taxon>Lamiinae</taxon>
        <taxon>Acanthocinini</taxon>
        <taxon>Exocentrus</taxon>
    </lineage>
</organism>
<evidence type="ECO:0000256" key="2">
    <source>
        <dbReference type="ARBA" id="ARBA00016807"/>
    </source>
</evidence>
<dbReference type="Proteomes" id="UP001159042">
    <property type="component" value="Unassembled WGS sequence"/>
</dbReference>